<name>A0AAV5KDZ8_9ROSI</name>
<keyword evidence="5" id="KW-1185">Reference proteome</keyword>
<evidence type="ECO:0000313" key="4">
    <source>
        <dbReference type="EMBL" id="GKV22817.1"/>
    </source>
</evidence>
<evidence type="ECO:0000313" key="5">
    <source>
        <dbReference type="Proteomes" id="UP001054252"/>
    </source>
</evidence>
<dbReference type="GO" id="GO:0003887">
    <property type="term" value="F:DNA-directed DNA polymerase activity"/>
    <property type="evidence" value="ECO:0007669"/>
    <property type="project" value="InterPro"/>
</dbReference>
<dbReference type="EMBL" id="BPVZ01000061">
    <property type="protein sequence ID" value="GKV22817.1"/>
    <property type="molecule type" value="Genomic_DNA"/>
</dbReference>
<dbReference type="InterPro" id="IPR029398">
    <property type="entry name" value="PolB_thumb"/>
</dbReference>
<keyword evidence="2" id="KW-0548">Nucleotidyltransferase</keyword>
<keyword evidence="1" id="KW-0808">Transferase</keyword>
<evidence type="ECO:0000256" key="2">
    <source>
        <dbReference type="ARBA" id="ARBA00022695"/>
    </source>
</evidence>
<dbReference type="InterPro" id="IPR022312">
    <property type="entry name" value="DNA_pol_X"/>
</dbReference>
<dbReference type="Pfam" id="PF14791">
    <property type="entry name" value="DNA_pol_B_thumb"/>
    <property type="match status" value="1"/>
</dbReference>
<proteinExistence type="predicted"/>
<dbReference type="GO" id="GO:0005634">
    <property type="term" value="C:nucleus"/>
    <property type="evidence" value="ECO:0007669"/>
    <property type="project" value="TreeGrafter"/>
</dbReference>
<dbReference type="Proteomes" id="UP001054252">
    <property type="component" value="Unassembled WGS sequence"/>
</dbReference>
<dbReference type="Gene3D" id="3.30.210.10">
    <property type="entry name" value="DNA polymerase, thumb domain"/>
    <property type="match status" value="1"/>
</dbReference>
<dbReference type="InterPro" id="IPR043519">
    <property type="entry name" value="NT_sf"/>
</dbReference>
<dbReference type="AlphaFoldDB" id="A0AAV5KDZ8"/>
<accession>A0AAV5KDZ8</accession>
<dbReference type="GO" id="GO:0006303">
    <property type="term" value="P:double-strand break repair via nonhomologous end joining"/>
    <property type="evidence" value="ECO:0007669"/>
    <property type="project" value="TreeGrafter"/>
</dbReference>
<feature type="domain" description="DNA polymerase beta thumb" evidence="3">
    <location>
        <begin position="29"/>
        <end position="89"/>
    </location>
</feature>
<reference evidence="4 5" key="1">
    <citation type="journal article" date="2021" name="Commun. Biol.">
        <title>The genome of Shorea leprosula (Dipterocarpaceae) highlights the ecological relevance of drought in aseasonal tropical rainforests.</title>
        <authorList>
            <person name="Ng K.K.S."/>
            <person name="Kobayashi M.J."/>
            <person name="Fawcett J.A."/>
            <person name="Hatakeyama M."/>
            <person name="Paape T."/>
            <person name="Ng C.H."/>
            <person name="Ang C.C."/>
            <person name="Tnah L.H."/>
            <person name="Lee C.T."/>
            <person name="Nishiyama T."/>
            <person name="Sese J."/>
            <person name="O'Brien M.J."/>
            <person name="Copetti D."/>
            <person name="Mohd Noor M.I."/>
            <person name="Ong R.C."/>
            <person name="Putra M."/>
            <person name="Sireger I.Z."/>
            <person name="Indrioko S."/>
            <person name="Kosugi Y."/>
            <person name="Izuno A."/>
            <person name="Isagi Y."/>
            <person name="Lee S.L."/>
            <person name="Shimizu K.K."/>
        </authorList>
    </citation>
    <scope>NUCLEOTIDE SEQUENCE [LARGE SCALE GENOMIC DNA]</scope>
    <source>
        <strain evidence="4">214</strain>
    </source>
</reference>
<comment type="caution">
    <text evidence="4">The sequence shown here is derived from an EMBL/GenBank/DDBJ whole genome shotgun (WGS) entry which is preliminary data.</text>
</comment>
<dbReference type="GO" id="GO:0003677">
    <property type="term" value="F:DNA binding"/>
    <property type="evidence" value="ECO:0007669"/>
    <property type="project" value="InterPro"/>
</dbReference>
<dbReference type="SUPFAM" id="SSF81301">
    <property type="entry name" value="Nucleotidyltransferase"/>
    <property type="match status" value="1"/>
</dbReference>
<dbReference type="PANTHER" id="PTHR11276">
    <property type="entry name" value="DNA POLYMERASE TYPE-X FAMILY MEMBER"/>
    <property type="match status" value="1"/>
</dbReference>
<evidence type="ECO:0000256" key="1">
    <source>
        <dbReference type="ARBA" id="ARBA00022679"/>
    </source>
</evidence>
<evidence type="ECO:0000259" key="3">
    <source>
        <dbReference type="Pfam" id="PF14791"/>
    </source>
</evidence>
<dbReference type="FunFam" id="3.30.210.10:FF:000006">
    <property type="entry name" value="DNA polymerase"/>
    <property type="match status" value="1"/>
</dbReference>
<protein>
    <recommendedName>
        <fullName evidence="3">DNA polymerase beta thumb domain-containing protein</fullName>
    </recommendedName>
</protein>
<gene>
    <name evidence="4" type="ORF">SLEP1_g32639</name>
</gene>
<sequence>MDHRCLNISRREKASCGDLDIIITHPDGKRLRLLADSKGYRLDDTGLFPTTHGSGGKRGTRAITSLKLYTEKEVFDFLGFPWLEPHERNL</sequence>
<dbReference type="InterPro" id="IPR037160">
    <property type="entry name" value="DNA_Pol_thumb_sf"/>
</dbReference>
<organism evidence="4 5">
    <name type="scientific">Rubroshorea leprosula</name>
    <dbReference type="NCBI Taxonomy" id="152421"/>
    <lineage>
        <taxon>Eukaryota</taxon>
        <taxon>Viridiplantae</taxon>
        <taxon>Streptophyta</taxon>
        <taxon>Embryophyta</taxon>
        <taxon>Tracheophyta</taxon>
        <taxon>Spermatophyta</taxon>
        <taxon>Magnoliopsida</taxon>
        <taxon>eudicotyledons</taxon>
        <taxon>Gunneridae</taxon>
        <taxon>Pentapetalae</taxon>
        <taxon>rosids</taxon>
        <taxon>malvids</taxon>
        <taxon>Malvales</taxon>
        <taxon>Dipterocarpaceae</taxon>
        <taxon>Rubroshorea</taxon>
    </lineage>
</organism>
<dbReference type="PANTHER" id="PTHR11276:SF41">
    <property type="entry name" value="DNA POLYMERASE LAMBDA"/>
    <property type="match status" value="1"/>
</dbReference>